<accession>A0A433T333</accession>
<organism evidence="1 2">
    <name type="scientific">Elysia chlorotica</name>
    <name type="common">Eastern emerald elysia</name>
    <name type="synonym">Sea slug</name>
    <dbReference type="NCBI Taxonomy" id="188477"/>
    <lineage>
        <taxon>Eukaryota</taxon>
        <taxon>Metazoa</taxon>
        <taxon>Spiralia</taxon>
        <taxon>Lophotrochozoa</taxon>
        <taxon>Mollusca</taxon>
        <taxon>Gastropoda</taxon>
        <taxon>Heterobranchia</taxon>
        <taxon>Euthyneura</taxon>
        <taxon>Panpulmonata</taxon>
        <taxon>Sacoglossa</taxon>
        <taxon>Placobranchoidea</taxon>
        <taxon>Plakobranchidae</taxon>
        <taxon>Elysia</taxon>
    </lineage>
</organism>
<reference evidence="1 2" key="1">
    <citation type="submission" date="2019-01" db="EMBL/GenBank/DDBJ databases">
        <title>A draft genome assembly of the solar-powered sea slug Elysia chlorotica.</title>
        <authorList>
            <person name="Cai H."/>
            <person name="Li Q."/>
            <person name="Fang X."/>
            <person name="Li J."/>
            <person name="Curtis N.E."/>
            <person name="Altenburger A."/>
            <person name="Shibata T."/>
            <person name="Feng M."/>
            <person name="Maeda T."/>
            <person name="Schwartz J.A."/>
            <person name="Shigenobu S."/>
            <person name="Lundholm N."/>
            <person name="Nishiyama T."/>
            <person name="Yang H."/>
            <person name="Hasebe M."/>
            <person name="Li S."/>
            <person name="Pierce S.K."/>
            <person name="Wang J."/>
        </authorList>
    </citation>
    <scope>NUCLEOTIDE SEQUENCE [LARGE SCALE GENOMIC DNA]</scope>
    <source>
        <strain evidence="1">EC2010</strain>
        <tissue evidence="1">Whole organism of an adult</tissue>
    </source>
</reference>
<dbReference type="EMBL" id="RQTK01000697">
    <property type="protein sequence ID" value="RUS75952.1"/>
    <property type="molecule type" value="Genomic_DNA"/>
</dbReference>
<evidence type="ECO:0000313" key="1">
    <source>
        <dbReference type="EMBL" id="RUS75952.1"/>
    </source>
</evidence>
<dbReference type="AlphaFoldDB" id="A0A433T333"/>
<proteinExistence type="predicted"/>
<sequence length="150" mass="16581">MPFVVQRRRSRFGCSNPELDQREEAAGESTGLATECVQCSHNLSQELGQGLADWACMSQRPLHCVLQAITRGLGVASPQVWRQSVSSVPTISPRNWARGWLTWACMSQRPLHCVLQAITRGLGVASWLETRATSTARQTARARTGDPQYT</sequence>
<gene>
    <name evidence="1" type="ORF">EGW08_016279</name>
</gene>
<protein>
    <submittedName>
        <fullName evidence="1">Uncharacterized protein</fullName>
    </submittedName>
</protein>
<evidence type="ECO:0000313" key="2">
    <source>
        <dbReference type="Proteomes" id="UP000271974"/>
    </source>
</evidence>
<keyword evidence="2" id="KW-1185">Reference proteome</keyword>
<dbReference type="Proteomes" id="UP000271974">
    <property type="component" value="Unassembled WGS sequence"/>
</dbReference>
<name>A0A433T333_ELYCH</name>
<comment type="caution">
    <text evidence="1">The sequence shown here is derived from an EMBL/GenBank/DDBJ whole genome shotgun (WGS) entry which is preliminary data.</text>
</comment>